<keyword evidence="1" id="KW-0812">Transmembrane</keyword>
<evidence type="ECO:0008006" key="4">
    <source>
        <dbReference type="Google" id="ProtNLM"/>
    </source>
</evidence>
<accession>A0A521F7K8</accession>
<evidence type="ECO:0000313" key="3">
    <source>
        <dbReference type="Proteomes" id="UP000317484"/>
    </source>
</evidence>
<evidence type="ECO:0000313" key="2">
    <source>
        <dbReference type="EMBL" id="SMO92185.1"/>
    </source>
</evidence>
<dbReference type="InterPro" id="IPR025495">
    <property type="entry name" value="DUF4386"/>
</dbReference>
<protein>
    <recommendedName>
        <fullName evidence="4">DUF4386 domain-containing protein</fullName>
    </recommendedName>
</protein>
<dbReference type="Proteomes" id="UP000317484">
    <property type="component" value="Unassembled WGS sequence"/>
</dbReference>
<sequence length="241" mass="23985">MTQTLPAPAPTGPHAGPMRRTAVVAGVLYLVTFVTSVPTLALYGPLKGDAGFVLGAGDTTGVVWGALLEVALAVACVGTAVVLFPVVRRQSETAALGFLASRVVEAGLILVGVVSVLSVLALRDDVAGTGGADADALVATGSALVAVHDGTFLLGQSLMPVLSALCLGSAVYRAGLVPRVIPVVGLAGAPLLLASDIAVACGVHEQGTALAGLAALPIAAWELAFGIWLVVRGFRPSPVLG</sequence>
<feature type="transmembrane region" description="Helical" evidence="1">
    <location>
        <begin position="152"/>
        <end position="172"/>
    </location>
</feature>
<reference evidence="2 3" key="1">
    <citation type="submission" date="2017-05" db="EMBL/GenBank/DDBJ databases">
        <authorList>
            <person name="Varghese N."/>
            <person name="Submissions S."/>
        </authorList>
    </citation>
    <scope>NUCLEOTIDE SEQUENCE [LARGE SCALE GENOMIC DNA]</scope>
    <source>
        <strain evidence="2 3">DSM 46834</strain>
    </source>
</reference>
<evidence type="ECO:0000256" key="1">
    <source>
        <dbReference type="SAM" id="Phobius"/>
    </source>
</evidence>
<dbReference type="EMBL" id="FXTJ01000007">
    <property type="protein sequence ID" value="SMO92185.1"/>
    <property type="molecule type" value="Genomic_DNA"/>
</dbReference>
<dbReference type="AlphaFoldDB" id="A0A521F7K8"/>
<feature type="transmembrane region" description="Helical" evidence="1">
    <location>
        <begin position="184"/>
        <end position="203"/>
    </location>
</feature>
<feature type="transmembrane region" description="Helical" evidence="1">
    <location>
        <begin position="63"/>
        <end position="87"/>
    </location>
</feature>
<organism evidence="2 3">
    <name type="scientific">Geodermatophilus aquaeductus</name>
    <dbReference type="NCBI Taxonomy" id="1564161"/>
    <lineage>
        <taxon>Bacteria</taxon>
        <taxon>Bacillati</taxon>
        <taxon>Actinomycetota</taxon>
        <taxon>Actinomycetes</taxon>
        <taxon>Geodermatophilales</taxon>
        <taxon>Geodermatophilaceae</taxon>
        <taxon>Geodermatophilus</taxon>
    </lineage>
</organism>
<keyword evidence="1" id="KW-0472">Membrane</keyword>
<gene>
    <name evidence="2" type="ORF">SAMN06273567_107144</name>
</gene>
<feature type="transmembrane region" description="Helical" evidence="1">
    <location>
        <begin position="209"/>
        <end position="231"/>
    </location>
</feature>
<keyword evidence="3" id="KW-1185">Reference proteome</keyword>
<name>A0A521F7K8_9ACTN</name>
<feature type="transmembrane region" description="Helical" evidence="1">
    <location>
        <begin position="99"/>
        <end position="122"/>
    </location>
</feature>
<keyword evidence="1" id="KW-1133">Transmembrane helix</keyword>
<dbReference type="Pfam" id="PF14329">
    <property type="entry name" value="DUF4386"/>
    <property type="match status" value="1"/>
</dbReference>
<dbReference type="RefSeq" id="WP_142459745.1">
    <property type="nucleotide sequence ID" value="NZ_FXTJ01000007.1"/>
</dbReference>
<proteinExistence type="predicted"/>
<feature type="transmembrane region" description="Helical" evidence="1">
    <location>
        <begin position="21"/>
        <end position="43"/>
    </location>
</feature>